<protein>
    <submittedName>
        <fullName evidence="2">Mesaconyl-C(4)-CoA hydratase</fullName>
    </submittedName>
</protein>
<proteinExistence type="predicted"/>
<evidence type="ECO:0000313" key="2">
    <source>
        <dbReference type="EMBL" id="KAF1021223.1"/>
    </source>
</evidence>
<reference evidence="3" key="1">
    <citation type="journal article" date="2020" name="MBio">
        <title>Horizontal gene transfer to a defensive symbiont with a reduced genome amongst a multipartite beetle microbiome.</title>
        <authorList>
            <person name="Waterworth S.C."/>
            <person name="Florez L.V."/>
            <person name="Rees E.R."/>
            <person name="Hertweck C."/>
            <person name="Kaltenpoth M."/>
            <person name="Kwan J.C."/>
        </authorList>
    </citation>
    <scope>NUCLEOTIDE SEQUENCE [LARGE SCALE GENOMIC DNA]</scope>
</reference>
<dbReference type="EMBL" id="WNDQ01000024">
    <property type="protein sequence ID" value="KAF1021223.1"/>
    <property type="molecule type" value="Genomic_DNA"/>
</dbReference>
<dbReference type="Pfam" id="PF13452">
    <property type="entry name" value="FAS1_DH_region"/>
    <property type="match status" value="1"/>
</dbReference>
<dbReference type="GO" id="GO:0019171">
    <property type="term" value="F:(3R)-hydroxyacyl-[acyl-carrier-protein] dehydratase activity"/>
    <property type="evidence" value="ECO:0007669"/>
    <property type="project" value="TreeGrafter"/>
</dbReference>
<dbReference type="SUPFAM" id="SSF54637">
    <property type="entry name" value="Thioesterase/thiol ester dehydrase-isomerase"/>
    <property type="match status" value="2"/>
</dbReference>
<dbReference type="InterPro" id="IPR039569">
    <property type="entry name" value="FAS1-like_DH_region"/>
</dbReference>
<evidence type="ECO:0000259" key="1">
    <source>
        <dbReference type="Pfam" id="PF13452"/>
    </source>
</evidence>
<comment type="caution">
    <text evidence="2">The sequence shown here is derived from an EMBL/GenBank/DDBJ whole genome shotgun (WGS) entry which is preliminary data.</text>
</comment>
<accession>A0A7V8JQG2</accession>
<sequence>MTSPDLLGTRAIDAAQLAHLQSWLGRTETQTDVIAPAPVRGLAATLDRDDDEPAPGTALPPLWHWAYFLPHARQSEIGPDGHARRGGFLPPVPLPRRMWAGGRFHWELANPLRVGETVQRRSRIASVTHKAGRTGDLLFVQVEHRYSNERGVALTEAHDIVYRAAPRPGDPVPPPTPAGQDAAWQREVVPDDVLLFRYSALTFNGHRIHYDRPYVTEVEGYPGLVVHGPLIATLLLDLLRRQMPDAAVARFEFKAVRPTFDLHPFRLHGEPAADGRGVRLWASDHEGWLTMQSTATLA</sequence>
<feature type="domain" description="FAS1-like dehydratase" evidence="1">
    <location>
        <begin position="88"/>
        <end position="155"/>
    </location>
</feature>
<dbReference type="AlphaFoldDB" id="A0A7V8JQG2"/>
<name>A0A7V8JQG2_9BURK</name>
<dbReference type="PANTHER" id="PTHR28152">
    <property type="entry name" value="HYDROXYACYL-THIOESTER DEHYDRATASE TYPE 2, MITOCHONDRIAL"/>
    <property type="match status" value="1"/>
</dbReference>
<dbReference type="PANTHER" id="PTHR28152:SF1">
    <property type="entry name" value="HYDROXYACYL-THIOESTER DEHYDRATASE TYPE 2, MITOCHONDRIAL"/>
    <property type="match status" value="1"/>
</dbReference>
<dbReference type="Proteomes" id="UP000461670">
    <property type="component" value="Unassembled WGS sequence"/>
</dbReference>
<evidence type="ECO:0000313" key="3">
    <source>
        <dbReference type="Proteomes" id="UP000461670"/>
    </source>
</evidence>
<organism evidence="2 3">
    <name type="scientific">Paracidovorax wautersii</name>
    <dbReference type="NCBI Taxonomy" id="1177982"/>
    <lineage>
        <taxon>Bacteria</taxon>
        <taxon>Pseudomonadati</taxon>
        <taxon>Pseudomonadota</taxon>
        <taxon>Betaproteobacteria</taxon>
        <taxon>Burkholderiales</taxon>
        <taxon>Comamonadaceae</taxon>
        <taxon>Paracidovorax</taxon>
    </lineage>
</organism>
<gene>
    <name evidence="2" type="primary">meh</name>
    <name evidence="2" type="ORF">GAK30_01986</name>
</gene>
<dbReference type="InterPro" id="IPR052741">
    <property type="entry name" value="Mitochondrial_HTD2"/>
</dbReference>
<dbReference type="InterPro" id="IPR029069">
    <property type="entry name" value="HotDog_dom_sf"/>
</dbReference>
<dbReference type="Gene3D" id="3.10.129.10">
    <property type="entry name" value="Hotdog Thioesterase"/>
    <property type="match status" value="2"/>
</dbReference>